<sequence length="161" mass="16467">MTAILSPCSGRVIALDEVPDPVFAGRIVGPGVAIDPDRSAATVVAPISGRLVKLHPHAFVIAGADVAVLVHLGIDTVQLGGAGFTLHATERTDIAAGDPIVTWDPADIEAGGRSPVVPIILLDVPGETPVDAVCGPDAVIGEHLLTWPADSDPDGATQRRE</sequence>
<keyword evidence="5" id="KW-0598">Phosphotransferase system</keyword>
<dbReference type="EMBL" id="JADKGK010000011">
    <property type="protein sequence ID" value="MBL0003370.1"/>
    <property type="molecule type" value="Genomic_DNA"/>
</dbReference>
<name>A0A935IHT6_9MICO</name>
<accession>A0A935IHT6</accession>
<dbReference type="GO" id="GO:0005737">
    <property type="term" value="C:cytoplasm"/>
    <property type="evidence" value="ECO:0007669"/>
    <property type="project" value="UniProtKB-SubCell"/>
</dbReference>
<protein>
    <submittedName>
        <fullName evidence="9">PTS glucose transporter subunit IIA</fullName>
    </submittedName>
</protein>
<keyword evidence="4" id="KW-0808">Transferase</keyword>
<dbReference type="PANTHER" id="PTHR45008">
    <property type="entry name" value="PTS SYSTEM GLUCOSE-SPECIFIC EIIA COMPONENT"/>
    <property type="match status" value="1"/>
</dbReference>
<dbReference type="EMBL" id="JADIXZ010000008">
    <property type="protein sequence ID" value="MBK6302197.1"/>
    <property type="molecule type" value="Genomic_DNA"/>
</dbReference>
<feature type="domain" description="PTS EIIA type-1" evidence="7">
    <location>
        <begin position="20"/>
        <end position="123"/>
    </location>
</feature>
<evidence type="ECO:0000256" key="2">
    <source>
        <dbReference type="ARBA" id="ARBA00022448"/>
    </source>
</evidence>
<evidence type="ECO:0000259" key="7">
    <source>
        <dbReference type="PROSITE" id="PS51093"/>
    </source>
</evidence>
<gene>
    <name evidence="8" type="ORF">IPF40_14565</name>
    <name evidence="9" type="ORF">IPI13_03810</name>
    <name evidence="10" type="ORF">IPP00_05080</name>
</gene>
<proteinExistence type="predicted"/>
<organism evidence="9 12">
    <name type="scientific">Candidatus Phosphoribacter hodrii</name>
    <dbReference type="NCBI Taxonomy" id="2953743"/>
    <lineage>
        <taxon>Bacteria</taxon>
        <taxon>Bacillati</taxon>
        <taxon>Actinomycetota</taxon>
        <taxon>Actinomycetes</taxon>
        <taxon>Micrococcales</taxon>
        <taxon>Dermatophilaceae</taxon>
        <taxon>Candidatus Phosphoribacter</taxon>
    </lineage>
</organism>
<dbReference type="Proteomes" id="UP000886632">
    <property type="component" value="Unassembled WGS sequence"/>
</dbReference>
<dbReference type="Pfam" id="PF00358">
    <property type="entry name" value="PTS_EIIA_1"/>
    <property type="match status" value="1"/>
</dbReference>
<dbReference type="GO" id="GO:0009401">
    <property type="term" value="P:phosphoenolpyruvate-dependent sugar phosphotransferase system"/>
    <property type="evidence" value="ECO:0007669"/>
    <property type="project" value="UniProtKB-KW"/>
</dbReference>
<keyword evidence="6" id="KW-0418">Kinase</keyword>
<evidence type="ECO:0000256" key="4">
    <source>
        <dbReference type="ARBA" id="ARBA00022679"/>
    </source>
</evidence>
<keyword evidence="3 9" id="KW-0762">Sugar transport</keyword>
<dbReference type="InterPro" id="IPR050890">
    <property type="entry name" value="PTS_EIIA_component"/>
</dbReference>
<evidence type="ECO:0000256" key="3">
    <source>
        <dbReference type="ARBA" id="ARBA00022597"/>
    </source>
</evidence>
<dbReference type="PROSITE" id="PS51093">
    <property type="entry name" value="PTS_EIIA_TYPE_1"/>
    <property type="match status" value="1"/>
</dbReference>
<dbReference type="AlphaFoldDB" id="A0A935IHT6"/>
<dbReference type="InterPro" id="IPR001127">
    <property type="entry name" value="PTS_EIIA_1_perm"/>
</dbReference>
<dbReference type="EMBL" id="JADJIB010000001">
    <property type="protein sequence ID" value="MBK7272309.1"/>
    <property type="molecule type" value="Genomic_DNA"/>
</dbReference>
<dbReference type="Proteomes" id="UP000726105">
    <property type="component" value="Unassembled WGS sequence"/>
</dbReference>
<evidence type="ECO:0000256" key="5">
    <source>
        <dbReference type="ARBA" id="ARBA00022683"/>
    </source>
</evidence>
<dbReference type="Gene3D" id="2.70.70.10">
    <property type="entry name" value="Glucose Permease (Domain IIA)"/>
    <property type="match status" value="1"/>
</dbReference>
<keyword evidence="2" id="KW-0813">Transport</keyword>
<evidence type="ECO:0000256" key="6">
    <source>
        <dbReference type="ARBA" id="ARBA00022777"/>
    </source>
</evidence>
<dbReference type="PANTHER" id="PTHR45008:SF1">
    <property type="entry name" value="PTS SYSTEM GLUCOSE-SPECIFIC EIIA COMPONENT"/>
    <property type="match status" value="1"/>
</dbReference>
<reference evidence="11 12" key="1">
    <citation type="submission" date="2020-10" db="EMBL/GenBank/DDBJ databases">
        <title>Connecting structure to function with the recovery of over 1000 high-quality activated sludge metagenome-assembled genomes encoding full-length rRNA genes using long-read sequencing.</title>
        <authorList>
            <person name="Singleton C.M."/>
            <person name="Petriglieri F."/>
            <person name="Kristensen J.M."/>
            <person name="Kirkegaard R.H."/>
            <person name="Michaelsen T.Y."/>
            <person name="Andersen M.H."/>
            <person name="Karst S.M."/>
            <person name="Dueholm M.S."/>
            <person name="Nielsen P.H."/>
            <person name="Albertsen M."/>
        </authorList>
    </citation>
    <scope>NUCLEOTIDE SEQUENCE [LARGE SCALE GENOMIC DNA]</scope>
    <source>
        <strain evidence="8">AalE_18-Q3-R2-46_BAT3C.188</strain>
        <strain evidence="9">Ega_18-Q3-R5-49_MAXAC.001</strain>
        <strain evidence="10">Ribe_18-Q3-R11-54_MAXAC.001</strain>
    </source>
</reference>
<comment type="caution">
    <text evidence="9">The sequence shown here is derived from an EMBL/GenBank/DDBJ whole genome shotgun (WGS) entry which is preliminary data.</text>
</comment>
<evidence type="ECO:0000313" key="9">
    <source>
        <dbReference type="EMBL" id="MBK7272309.1"/>
    </source>
</evidence>
<dbReference type="SUPFAM" id="SSF51261">
    <property type="entry name" value="Duplicated hybrid motif"/>
    <property type="match status" value="1"/>
</dbReference>
<comment type="subcellular location">
    <subcellularLocation>
        <location evidence="1">Cytoplasm</location>
    </subcellularLocation>
</comment>
<evidence type="ECO:0000313" key="10">
    <source>
        <dbReference type="EMBL" id="MBL0003370.1"/>
    </source>
</evidence>
<evidence type="ECO:0000313" key="12">
    <source>
        <dbReference type="Proteomes" id="UP000726105"/>
    </source>
</evidence>
<dbReference type="Proteomes" id="UP000718281">
    <property type="component" value="Unassembled WGS sequence"/>
</dbReference>
<dbReference type="InterPro" id="IPR011055">
    <property type="entry name" value="Dup_hybrid_motif"/>
</dbReference>
<evidence type="ECO:0000313" key="8">
    <source>
        <dbReference type="EMBL" id="MBK6302197.1"/>
    </source>
</evidence>
<evidence type="ECO:0000313" key="11">
    <source>
        <dbReference type="Proteomes" id="UP000718281"/>
    </source>
</evidence>
<dbReference type="GO" id="GO:0016301">
    <property type="term" value="F:kinase activity"/>
    <property type="evidence" value="ECO:0007669"/>
    <property type="project" value="UniProtKB-KW"/>
</dbReference>
<evidence type="ECO:0000256" key="1">
    <source>
        <dbReference type="ARBA" id="ARBA00004496"/>
    </source>
</evidence>